<name>A0A0P4W0P7_SCYOL</name>
<dbReference type="InterPro" id="IPR005502">
    <property type="entry name" value="Ribosyl_crysJ1"/>
</dbReference>
<dbReference type="EMBL" id="GDRN01098287">
    <property type="protein sequence ID" value="JAI58975.1"/>
    <property type="molecule type" value="Transcribed_RNA"/>
</dbReference>
<dbReference type="InterPro" id="IPR036705">
    <property type="entry name" value="Ribosyl_crysJ1_sf"/>
</dbReference>
<feature type="domain" description="Disease resistance R13L4/SHOC-2-like LRR" evidence="4">
    <location>
        <begin position="80"/>
        <end position="159"/>
    </location>
</feature>
<dbReference type="Pfam" id="PF23598">
    <property type="entry name" value="LRR_14"/>
    <property type="match status" value="1"/>
</dbReference>
<evidence type="ECO:0000259" key="4">
    <source>
        <dbReference type="Pfam" id="PF23598"/>
    </source>
</evidence>
<dbReference type="GO" id="GO:0046872">
    <property type="term" value="F:metal ion binding"/>
    <property type="evidence" value="ECO:0007669"/>
    <property type="project" value="UniProtKB-KW"/>
</dbReference>
<sequence length="608" mass="67945">MGNSSVKEAAEEAKGNRSLNLSCKLTPKQYVKHTSGEFIEGCLLALPWEIYYNTVSMYENVNASFNFISEIPEELSLHVPHLKFLNLSHNQITSLPHSFSLLLHLRVLDLSYNRFKVVPEALTGLEKLHTLNLANNNITELPVTLAKLTSLEKLNISNNCLRALPGSLVECPKLHVLVTQGNELIHPPQAICDTGSEATLLFLRERHLQQTRPAAKVSIFTRVRGVQVVASVSNPESASMEYRQAQGMSRTNKLKCPLMPPACATSLTPDQLTDSLLGLLYGVAISDAMALNTEGLTVDECNFFYDSENFSLENRISDYLRTHFPPHDWSSNTDIMLLTLESMMRWGGVVDELELACQLDQWRIHGSPDLDPMPGYFLSPFMKKVITTEGYSANPHGVAEAVYKQVKDEMSRGIYLTNSHDNSCLPSSLVLGIPCFYKHHEVEMNAERICKASHSDPVVRATCIFLSLLVASLLQGQKTKDVPVLGIVKELMQKVEETLTDKSEKERFQAAFHTQYEKFSHRCDVLTTLQMLMFALSSEQLDFKEHITRIVMQGGEGVCVHASVVGGVLGLILGYSNLPQDWLIQLPQENIKFLNSKLNLLLDLFGLP</sequence>
<dbReference type="PANTHER" id="PTHR48051">
    <property type="match status" value="1"/>
</dbReference>
<accession>A0A0P4W0P7</accession>
<dbReference type="GO" id="GO:0005737">
    <property type="term" value="C:cytoplasm"/>
    <property type="evidence" value="ECO:0007669"/>
    <property type="project" value="TreeGrafter"/>
</dbReference>
<keyword evidence="3" id="KW-0479">Metal-binding</keyword>
<protein>
    <recommendedName>
        <fullName evidence="4">Disease resistance R13L4/SHOC-2-like LRR domain-containing protein</fullName>
    </recommendedName>
</protein>
<evidence type="ECO:0000256" key="3">
    <source>
        <dbReference type="PIRSR" id="PIRSR605502-1"/>
    </source>
</evidence>
<dbReference type="SUPFAM" id="SSF52058">
    <property type="entry name" value="L domain-like"/>
    <property type="match status" value="1"/>
</dbReference>
<keyword evidence="3" id="KW-0460">Magnesium</keyword>
<dbReference type="InterPro" id="IPR055414">
    <property type="entry name" value="LRR_R13L4/SHOC2-like"/>
</dbReference>
<comment type="cofactor">
    <cofactor evidence="3">
        <name>Mg(2+)</name>
        <dbReference type="ChEBI" id="CHEBI:18420"/>
    </cofactor>
    <text evidence="3">Binds 2 magnesium ions per subunit.</text>
</comment>
<dbReference type="Gene3D" id="1.10.4080.10">
    <property type="entry name" value="ADP-ribosylation/Crystallin J1"/>
    <property type="match status" value="1"/>
</dbReference>
<dbReference type="InterPro" id="IPR032675">
    <property type="entry name" value="LRR_dom_sf"/>
</dbReference>
<dbReference type="Gene3D" id="3.80.10.10">
    <property type="entry name" value="Ribonuclease Inhibitor"/>
    <property type="match status" value="1"/>
</dbReference>
<dbReference type="SUPFAM" id="SSF101478">
    <property type="entry name" value="ADP-ribosylglycohydrolase"/>
    <property type="match status" value="1"/>
</dbReference>
<proteinExistence type="predicted"/>
<dbReference type="SMART" id="SM00364">
    <property type="entry name" value="LRR_BAC"/>
    <property type="match status" value="4"/>
</dbReference>
<dbReference type="PROSITE" id="PS51450">
    <property type="entry name" value="LRR"/>
    <property type="match status" value="2"/>
</dbReference>
<dbReference type="InterPro" id="IPR050216">
    <property type="entry name" value="LRR_domain-containing"/>
</dbReference>
<evidence type="ECO:0000313" key="5">
    <source>
        <dbReference type="EMBL" id="JAI58980.1"/>
    </source>
</evidence>
<dbReference type="InterPro" id="IPR003591">
    <property type="entry name" value="Leu-rich_rpt_typical-subtyp"/>
</dbReference>
<reference evidence="5" key="1">
    <citation type="submission" date="2015-09" db="EMBL/GenBank/DDBJ databases">
        <title>Scylla olivacea transcriptome.</title>
        <authorList>
            <person name="Ikhwanuddin M."/>
        </authorList>
    </citation>
    <scope>NUCLEOTIDE SEQUENCE</scope>
</reference>
<dbReference type="InterPro" id="IPR001611">
    <property type="entry name" value="Leu-rich_rpt"/>
</dbReference>
<keyword evidence="1" id="KW-0433">Leucine-rich repeat</keyword>
<dbReference type="SMART" id="SM00369">
    <property type="entry name" value="LRR_TYP"/>
    <property type="match status" value="4"/>
</dbReference>
<dbReference type="Pfam" id="PF03747">
    <property type="entry name" value="ADP_ribosyl_GH"/>
    <property type="match status" value="1"/>
</dbReference>
<dbReference type="PANTHER" id="PTHR48051:SF1">
    <property type="entry name" value="RAS SUPPRESSOR PROTEIN 1"/>
    <property type="match status" value="1"/>
</dbReference>
<feature type="binding site" evidence="3">
    <location>
        <position position="330"/>
    </location>
    <ligand>
        <name>Mg(2+)</name>
        <dbReference type="ChEBI" id="CHEBI:18420"/>
        <label>1</label>
    </ligand>
</feature>
<evidence type="ECO:0000256" key="1">
    <source>
        <dbReference type="ARBA" id="ARBA00022614"/>
    </source>
</evidence>
<keyword evidence="2" id="KW-0677">Repeat</keyword>
<dbReference type="AlphaFoldDB" id="A0A0P4W0P7"/>
<evidence type="ECO:0000256" key="2">
    <source>
        <dbReference type="ARBA" id="ARBA00022737"/>
    </source>
</evidence>
<dbReference type="EMBL" id="GDRN01098275">
    <property type="protein sequence ID" value="JAI58980.1"/>
    <property type="molecule type" value="Transcribed_RNA"/>
</dbReference>
<organism evidence="5">
    <name type="scientific">Scylla olivacea</name>
    <name type="common">Orange mud crab</name>
    <name type="synonym">Cancer olivacea</name>
    <dbReference type="NCBI Taxonomy" id="85551"/>
    <lineage>
        <taxon>Eukaryota</taxon>
        <taxon>Metazoa</taxon>
        <taxon>Ecdysozoa</taxon>
        <taxon>Arthropoda</taxon>
        <taxon>Crustacea</taxon>
        <taxon>Multicrustacea</taxon>
        <taxon>Malacostraca</taxon>
        <taxon>Eumalacostraca</taxon>
        <taxon>Eucarida</taxon>
        <taxon>Decapoda</taxon>
        <taxon>Pleocyemata</taxon>
        <taxon>Brachyura</taxon>
        <taxon>Eubrachyura</taxon>
        <taxon>Portunoidea</taxon>
        <taxon>Portunidae</taxon>
        <taxon>Portuninae</taxon>
        <taxon>Scylla</taxon>
    </lineage>
</organism>